<feature type="compositionally biased region" description="Basic and acidic residues" evidence="1">
    <location>
        <begin position="13"/>
        <end position="22"/>
    </location>
</feature>
<dbReference type="OrthoDB" id="5429780at2759"/>
<keyword evidence="3" id="KW-1185">Reference proteome</keyword>
<gene>
    <name evidence="2" type="ORF">K505DRAFT_110557</name>
</gene>
<organism evidence="2 3">
    <name type="scientific">Melanomma pulvis-pyrius CBS 109.77</name>
    <dbReference type="NCBI Taxonomy" id="1314802"/>
    <lineage>
        <taxon>Eukaryota</taxon>
        <taxon>Fungi</taxon>
        <taxon>Dikarya</taxon>
        <taxon>Ascomycota</taxon>
        <taxon>Pezizomycotina</taxon>
        <taxon>Dothideomycetes</taxon>
        <taxon>Pleosporomycetidae</taxon>
        <taxon>Pleosporales</taxon>
        <taxon>Melanommataceae</taxon>
        <taxon>Melanomma</taxon>
    </lineage>
</organism>
<dbReference type="EMBL" id="MU002226">
    <property type="protein sequence ID" value="KAF2788327.1"/>
    <property type="molecule type" value="Genomic_DNA"/>
</dbReference>
<dbReference type="Proteomes" id="UP000799757">
    <property type="component" value="Unassembled WGS sequence"/>
</dbReference>
<proteinExistence type="predicted"/>
<accession>A0A6A6WX74</accession>
<name>A0A6A6WX74_9PLEO</name>
<evidence type="ECO:0000256" key="1">
    <source>
        <dbReference type="SAM" id="MobiDB-lite"/>
    </source>
</evidence>
<protein>
    <submittedName>
        <fullName evidence="2">Uncharacterized protein</fullName>
    </submittedName>
</protein>
<evidence type="ECO:0000313" key="3">
    <source>
        <dbReference type="Proteomes" id="UP000799757"/>
    </source>
</evidence>
<dbReference type="AlphaFoldDB" id="A0A6A6WX74"/>
<sequence>MPKRKATPTLTEDTLKRIKSKDPNLVSPPSNGTRKISASLLLSPSPSTCSASDFSAIEFEENLKKVVLVPTELYSMESYMFMGFTESRAKDLWERYTSDPYYEDDCLLEFAVEWLTHNPDNAMDESDNWFDAMQAIGIEETLQGAIMNIEFQNLRLTQDLLSWIVETIQLNYDALESMDWTIEKRLNADEESASVPVLRGGEGSPDEPKVPENYTVLYKSLLMSRTKECFDSEGNINLIFALSDPRSDFSSTRTALYFTPQQWVADKYARYALHRAKIPEVRTLELHVPNEHFDKLTRWNLDYCDQWRQLIWYSRRGLQYPNEWRKDYSRQELIVGPIASNHNKHFNKMTSWEGVKEGHVFKSPDGEVSIQYVWMKERSLDLLNEDVKGKFFLRQTFPDFKIIKKPWLDAPTGEKS</sequence>
<reference evidence="2" key="1">
    <citation type="journal article" date="2020" name="Stud. Mycol.">
        <title>101 Dothideomycetes genomes: a test case for predicting lifestyles and emergence of pathogens.</title>
        <authorList>
            <person name="Haridas S."/>
            <person name="Albert R."/>
            <person name="Binder M."/>
            <person name="Bloem J."/>
            <person name="Labutti K."/>
            <person name="Salamov A."/>
            <person name="Andreopoulos B."/>
            <person name="Baker S."/>
            <person name="Barry K."/>
            <person name="Bills G."/>
            <person name="Bluhm B."/>
            <person name="Cannon C."/>
            <person name="Castanera R."/>
            <person name="Culley D."/>
            <person name="Daum C."/>
            <person name="Ezra D."/>
            <person name="Gonzalez J."/>
            <person name="Henrissat B."/>
            <person name="Kuo A."/>
            <person name="Liang C."/>
            <person name="Lipzen A."/>
            <person name="Lutzoni F."/>
            <person name="Magnuson J."/>
            <person name="Mondo S."/>
            <person name="Nolan M."/>
            <person name="Ohm R."/>
            <person name="Pangilinan J."/>
            <person name="Park H.-J."/>
            <person name="Ramirez L."/>
            <person name="Alfaro M."/>
            <person name="Sun H."/>
            <person name="Tritt A."/>
            <person name="Yoshinaga Y."/>
            <person name="Zwiers L.-H."/>
            <person name="Turgeon B."/>
            <person name="Goodwin S."/>
            <person name="Spatafora J."/>
            <person name="Crous P."/>
            <person name="Grigoriev I."/>
        </authorList>
    </citation>
    <scope>NUCLEOTIDE SEQUENCE</scope>
    <source>
        <strain evidence="2">CBS 109.77</strain>
    </source>
</reference>
<evidence type="ECO:0000313" key="2">
    <source>
        <dbReference type="EMBL" id="KAF2788327.1"/>
    </source>
</evidence>
<feature type="region of interest" description="Disordered" evidence="1">
    <location>
        <begin position="1"/>
        <end position="31"/>
    </location>
</feature>